<sequence length="161" mass="17322">MANRNSQAAKKLALKNKLKTDKLLTKTSKKTTATATSASSRIAKSKSLSTKPAISGTASRKQRIKELAQAKGILGGILRSSTKHTAGRKDVCESLDRVAMDSSVSEMLRGVGKMPELTEEQKISFAKKKREMRAAEYEQHQSAVTAAVDELAQLMSGSIGN</sequence>
<accession>A0A9W8CLW9</accession>
<evidence type="ECO:0000313" key="2">
    <source>
        <dbReference type="EMBL" id="KAJ1648702.1"/>
    </source>
</evidence>
<comment type="caution">
    <text evidence="2">The sequence shown here is derived from an EMBL/GenBank/DDBJ whole genome shotgun (WGS) entry which is preliminary data.</text>
</comment>
<name>A0A9W8CLW9_9FUNG</name>
<dbReference type="AlphaFoldDB" id="A0A9W8CLW9"/>
<evidence type="ECO:0000313" key="3">
    <source>
        <dbReference type="Proteomes" id="UP001145021"/>
    </source>
</evidence>
<feature type="region of interest" description="Disordered" evidence="1">
    <location>
        <begin position="23"/>
        <end position="60"/>
    </location>
</feature>
<organism evidence="2 3">
    <name type="scientific">Coemansia asiatica</name>
    <dbReference type="NCBI Taxonomy" id="1052880"/>
    <lineage>
        <taxon>Eukaryota</taxon>
        <taxon>Fungi</taxon>
        <taxon>Fungi incertae sedis</taxon>
        <taxon>Zoopagomycota</taxon>
        <taxon>Kickxellomycotina</taxon>
        <taxon>Kickxellomycetes</taxon>
        <taxon>Kickxellales</taxon>
        <taxon>Kickxellaceae</taxon>
        <taxon>Coemansia</taxon>
    </lineage>
</organism>
<dbReference type="EMBL" id="JANBOH010000001">
    <property type="protein sequence ID" value="KAJ1648702.1"/>
    <property type="molecule type" value="Genomic_DNA"/>
</dbReference>
<keyword evidence="3" id="KW-1185">Reference proteome</keyword>
<gene>
    <name evidence="2" type="ORF">LPJ64_000021</name>
</gene>
<dbReference type="Proteomes" id="UP001145021">
    <property type="component" value="Unassembled WGS sequence"/>
</dbReference>
<evidence type="ECO:0000256" key="1">
    <source>
        <dbReference type="SAM" id="MobiDB-lite"/>
    </source>
</evidence>
<protein>
    <submittedName>
        <fullName evidence="2">Uncharacterized protein</fullName>
    </submittedName>
</protein>
<reference evidence="2" key="1">
    <citation type="submission" date="2022-07" db="EMBL/GenBank/DDBJ databases">
        <title>Phylogenomic reconstructions and comparative analyses of Kickxellomycotina fungi.</title>
        <authorList>
            <person name="Reynolds N.K."/>
            <person name="Stajich J.E."/>
            <person name="Barry K."/>
            <person name="Grigoriev I.V."/>
            <person name="Crous P."/>
            <person name="Smith M.E."/>
        </authorList>
    </citation>
    <scope>NUCLEOTIDE SEQUENCE</scope>
    <source>
        <strain evidence="2">NBRC 105413</strain>
    </source>
</reference>
<feature type="compositionally biased region" description="Low complexity" evidence="1">
    <location>
        <begin position="30"/>
        <end position="50"/>
    </location>
</feature>
<proteinExistence type="predicted"/>